<keyword evidence="2" id="KW-0255">Endonuclease</keyword>
<evidence type="ECO:0000313" key="3">
    <source>
        <dbReference type="Proteomes" id="UP001595711"/>
    </source>
</evidence>
<dbReference type="RefSeq" id="WP_379720222.1">
    <property type="nucleotide sequence ID" value="NZ_JBHRYJ010000001.1"/>
</dbReference>
<organism evidence="2 3">
    <name type="scientific">Ferrovibrio xuzhouensis</name>
    <dbReference type="NCBI Taxonomy" id="1576914"/>
    <lineage>
        <taxon>Bacteria</taxon>
        <taxon>Pseudomonadati</taxon>
        <taxon>Pseudomonadota</taxon>
        <taxon>Alphaproteobacteria</taxon>
        <taxon>Rhodospirillales</taxon>
        <taxon>Rhodospirillaceae</taxon>
        <taxon>Ferrovibrio</taxon>
    </lineage>
</organism>
<dbReference type="EMBL" id="JBHRYJ010000001">
    <property type="protein sequence ID" value="MFC3674028.1"/>
    <property type="molecule type" value="Genomic_DNA"/>
</dbReference>
<accession>A0ABV7V992</accession>
<reference evidence="3" key="1">
    <citation type="journal article" date="2019" name="Int. J. Syst. Evol. Microbiol.">
        <title>The Global Catalogue of Microorganisms (GCM) 10K type strain sequencing project: providing services to taxonomists for standard genome sequencing and annotation.</title>
        <authorList>
            <consortium name="The Broad Institute Genomics Platform"/>
            <consortium name="The Broad Institute Genome Sequencing Center for Infectious Disease"/>
            <person name="Wu L."/>
            <person name="Ma J."/>
        </authorList>
    </citation>
    <scope>NUCLEOTIDE SEQUENCE [LARGE SCALE GENOMIC DNA]</scope>
    <source>
        <strain evidence="3">KCTC 42182</strain>
    </source>
</reference>
<dbReference type="Pfam" id="PF08722">
    <property type="entry name" value="Tn7_TnsA-like_N"/>
    <property type="match status" value="1"/>
</dbReference>
<dbReference type="Proteomes" id="UP001595711">
    <property type="component" value="Unassembled WGS sequence"/>
</dbReference>
<proteinExistence type="predicted"/>
<dbReference type="GO" id="GO:0004519">
    <property type="term" value="F:endonuclease activity"/>
    <property type="evidence" value="ECO:0007669"/>
    <property type="project" value="UniProtKB-KW"/>
</dbReference>
<evidence type="ECO:0000313" key="2">
    <source>
        <dbReference type="EMBL" id="MFC3674028.1"/>
    </source>
</evidence>
<dbReference type="InterPro" id="IPR014833">
    <property type="entry name" value="TnsA_N"/>
</dbReference>
<name>A0ABV7V992_9PROT</name>
<comment type="caution">
    <text evidence="2">The sequence shown here is derived from an EMBL/GenBank/DDBJ whole genome shotgun (WGS) entry which is preliminary data.</text>
</comment>
<gene>
    <name evidence="2" type="ORF">ACFOOQ_00635</name>
</gene>
<feature type="domain" description="TnsA endonuclease N-terminal" evidence="1">
    <location>
        <begin position="74"/>
        <end position="148"/>
    </location>
</feature>
<protein>
    <submittedName>
        <fullName evidence="2">TnsA endonuclease N-terminal domain-containing protein</fullName>
    </submittedName>
</protein>
<keyword evidence="2" id="KW-0540">Nuclease</keyword>
<keyword evidence="2" id="KW-0378">Hydrolase</keyword>
<sequence>MPAKRGRTGGLRGRSLASFSIGLPTGVTPASRKVVTRRTKRVVGYFQSMKMQCAFPWESQIERDYLYCLEFDIDVLAFSAQSASLNLLVEGIPRNHFPDFQVQFRSGEMALHEVKTDRDAAAPERQPLFEAAKAHCAGNGISYRVVTESEVRRQPRLQNCQLLMHLRRRPVALDDALLVASALTDGPATLADLLQRFGDDRADADAVILTMAARGKIGFPLDAPLTETTRFQLLPSP</sequence>
<keyword evidence="3" id="KW-1185">Reference proteome</keyword>
<evidence type="ECO:0000259" key="1">
    <source>
        <dbReference type="Pfam" id="PF08722"/>
    </source>
</evidence>